<sequence>MAYSYTNNPGPYYDNNSFQDEASYGYSYDPVASGSWSMERQNSGESGYQQDFEAVAEENQYQDDLSSAHHYDYSESSNGGVDDTWPAEGYPEGYYSSEMIKQEPGVHDNNPSPSGSLTIAQIIASTPDELHETARCVTETAAYLIASNGFNHLEAQYITSDAIELRLINTGEIREAIQDVLEQHLLWYLNTDSSASMTLLLEEAACQMQWRLTGPKRQGICYYAILCALQKLRGGDEETTPESHQAPAKSSEKTLHVCTVPECNNKPFGRSADLDRHIRMLHSDNKKEYYCDYSKCARSENGGNPFFRHDHFRDHLRDQHKEDLLRRSVKPDKEWWSTRSPRAVMKGWWRCSRCLAHRVNIERYGYSCPGCGNSCEIERQKYRQSLPRKSS</sequence>
<dbReference type="Gene3D" id="3.30.160.60">
    <property type="entry name" value="Classic Zinc Finger"/>
    <property type="match status" value="1"/>
</dbReference>
<gene>
    <name evidence="1" type="ORF">B0T16DRAFT_198284</name>
</gene>
<reference evidence="1" key="1">
    <citation type="submission" date="2023-06" db="EMBL/GenBank/DDBJ databases">
        <title>Genome-scale phylogeny and comparative genomics of the fungal order Sordariales.</title>
        <authorList>
            <consortium name="Lawrence Berkeley National Laboratory"/>
            <person name="Hensen N."/>
            <person name="Bonometti L."/>
            <person name="Westerberg I."/>
            <person name="Brannstrom I.O."/>
            <person name="Guillou S."/>
            <person name="Cros-Aarteil S."/>
            <person name="Calhoun S."/>
            <person name="Haridas S."/>
            <person name="Kuo A."/>
            <person name="Mondo S."/>
            <person name="Pangilinan J."/>
            <person name="Riley R."/>
            <person name="Labutti K."/>
            <person name="Andreopoulos B."/>
            <person name="Lipzen A."/>
            <person name="Chen C."/>
            <person name="Yanf M."/>
            <person name="Daum C."/>
            <person name="Ng V."/>
            <person name="Clum A."/>
            <person name="Steindorff A."/>
            <person name="Ohm R."/>
            <person name="Martin F."/>
            <person name="Silar P."/>
            <person name="Natvig D."/>
            <person name="Lalanne C."/>
            <person name="Gautier V."/>
            <person name="Ament-Velasquez S.L."/>
            <person name="Kruys A."/>
            <person name="Hutchinson M.I."/>
            <person name="Powell A.J."/>
            <person name="Barry K."/>
            <person name="Miller A.N."/>
            <person name="Grigoriev I.V."/>
            <person name="Debuchy R."/>
            <person name="Gladieux P."/>
            <person name="Thoren M.H."/>
            <person name="Johannesson H."/>
        </authorList>
    </citation>
    <scope>NUCLEOTIDE SEQUENCE</scope>
    <source>
        <strain evidence="1">SMH2532-1</strain>
    </source>
</reference>
<dbReference type="AlphaFoldDB" id="A0AA39Y258"/>
<proteinExistence type="predicted"/>
<evidence type="ECO:0000313" key="2">
    <source>
        <dbReference type="Proteomes" id="UP001174936"/>
    </source>
</evidence>
<protein>
    <recommendedName>
        <fullName evidence="3">C2H2-type domain-containing protein</fullName>
    </recommendedName>
</protein>
<organism evidence="1 2">
    <name type="scientific">Cercophora newfieldiana</name>
    <dbReference type="NCBI Taxonomy" id="92897"/>
    <lineage>
        <taxon>Eukaryota</taxon>
        <taxon>Fungi</taxon>
        <taxon>Dikarya</taxon>
        <taxon>Ascomycota</taxon>
        <taxon>Pezizomycotina</taxon>
        <taxon>Sordariomycetes</taxon>
        <taxon>Sordariomycetidae</taxon>
        <taxon>Sordariales</taxon>
        <taxon>Lasiosphaeriaceae</taxon>
        <taxon>Cercophora</taxon>
    </lineage>
</organism>
<keyword evidence="2" id="KW-1185">Reference proteome</keyword>
<accession>A0AA39Y258</accession>
<evidence type="ECO:0008006" key="3">
    <source>
        <dbReference type="Google" id="ProtNLM"/>
    </source>
</evidence>
<name>A0AA39Y258_9PEZI</name>
<evidence type="ECO:0000313" key="1">
    <source>
        <dbReference type="EMBL" id="KAK0644538.1"/>
    </source>
</evidence>
<dbReference type="Proteomes" id="UP001174936">
    <property type="component" value="Unassembled WGS sequence"/>
</dbReference>
<dbReference type="EMBL" id="JAULSV010000005">
    <property type="protein sequence ID" value="KAK0644538.1"/>
    <property type="molecule type" value="Genomic_DNA"/>
</dbReference>
<comment type="caution">
    <text evidence="1">The sequence shown here is derived from an EMBL/GenBank/DDBJ whole genome shotgun (WGS) entry which is preliminary data.</text>
</comment>